<feature type="transmembrane region" description="Helical" evidence="2">
    <location>
        <begin position="112"/>
        <end position="129"/>
    </location>
</feature>
<sequence length="385" mass="41680">MSARAFEIDPSGRPLKRAGFEAAFALGLVFLWIFLMGGLLALMGRDRADDVAWPTLSLIGLTALCWWGAEILARRRHLIWPGSALGIVGPLSLGFAFALSTPELRTGPHLERLAIVAGVAGLGMIPFLLRFRLPGLVSPIITFLLVGLFLSLYGADPVRMRELEGFSPRGIVAALMSEPLMAAGFGLAALAGAVYARRLDLAGDNFGLAAARPLHLVGGGVVALVAGRVLAMAPAPLDLALLALAWGLAWAWALRLNRIAVLFATHFAMTKPMILGVAGLLGLSLDIWDWTWVLTAILVADLLIWLPLHRVSRARDWTLGPGGRKPPLAHRGVFWRYWPYATAESLARWDAEREARREARRAARSSRRGTQLLSAAQDTTATDRT</sequence>
<proteinExistence type="predicted"/>
<protein>
    <submittedName>
        <fullName evidence="3">Uncharacterized protein</fullName>
    </submittedName>
</protein>
<dbReference type="EMBL" id="BSYI01000011">
    <property type="protein sequence ID" value="GMG82544.1"/>
    <property type="molecule type" value="Genomic_DNA"/>
</dbReference>
<feature type="transmembrane region" description="Helical" evidence="2">
    <location>
        <begin position="175"/>
        <end position="196"/>
    </location>
</feature>
<feature type="region of interest" description="Disordered" evidence="1">
    <location>
        <begin position="360"/>
        <end position="385"/>
    </location>
</feature>
<feature type="transmembrane region" description="Helical" evidence="2">
    <location>
        <begin position="20"/>
        <end position="45"/>
    </location>
</feature>
<feature type="transmembrane region" description="Helical" evidence="2">
    <location>
        <begin position="136"/>
        <end position="155"/>
    </location>
</feature>
<reference evidence="3 4" key="1">
    <citation type="submission" date="2023-04" db="EMBL/GenBank/DDBJ databases">
        <title>Marinoamorphus aggregata gen. nov., sp. Nov., isolate from tissue of brittle star Ophioplocus japonicus.</title>
        <authorList>
            <person name="Kawano K."/>
            <person name="Sawayama S."/>
            <person name="Nakagawa S."/>
        </authorList>
    </citation>
    <scope>NUCLEOTIDE SEQUENCE [LARGE SCALE GENOMIC DNA]</scope>
    <source>
        <strain evidence="3 4">NKW23</strain>
    </source>
</reference>
<evidence type="ECO:0000313" key="4">
    <source>
        <dbReference type="Proteomes" id="UP001239909"/>
    </source>
</evidence>
<feature type="compositionally biased region" description="Polar residues" evidence="1">
    <location>
        <begin position="369"/>
        <end position="385"/>
    </location>
</feature>
<dbReference type="RefSeq" id="WP_285671327.1">
    <property type="nucleotide sequence ID" value="NZ_BSYI01000011.1"/>
</dbReference>
<keyword evidence="2" id="KW-1133">Transmembrane helix</keyword>
<feature type="transmembrane region" description="Helical" evidence="2">
    <location>
        <begin position="78"/>
        <end position="100"/>
    </location>
</feature>
<dbReference type="Proteomes" id="UP001239909">
    <property type="component" value="Unassembled WGS sequence"/>
</dbReference>
<organism evidence="3 4">
    <name type="scientific">Paralimibaculum aggregatum</name>
    <dbReference type="NCBI Taxonomy" id="3036245"/>
    <lineage>
        <taxon>Bacteria</taxon>
        <taxon>Pseudomonadati</taxon>
        <taxon>Pseudomonadota</taxon>
        <taxon>Alphaproteobacteria</taxon>
        <taxon>Rhodobacterales</taxon>
        <taxon>Paracoccaceae</taxon>
        <taxon>Paralimibaculum</taxon>
    </lineage>
</organism>
<keyword evidence="2" id="KW-0812">Transmembrane</keyword>
<feature type="transmembrane region" description="Helical" evidence="2">
    <location>
        <begin position="51"/>
        <end position="69"/>
    </location>
</feature>
<keyword evidence="2" id="KW-0472">Membrane</keyword>
<gene>
    <name evidence="3" type="ORF">LNKW23_17570</name>
</gene>
<comment type="caution">
    <text evidence="3">The sequence shown here is derived from an EMBL/GenBank/DDBJ whole genome shotgun (WGS) entry which is preliminary data.</text>
</comment>
<evidence type="ECO:0000313" key="3">
    <source>
        <dbReference type="EMBL" id="GMG82544.1"/>
    </source>
</evidence>
<evidence type="ECO:0000256" key="2">
    <source>
        <dbReference type="SAM" id="Phobius"/>
    </source>
</evidence>
<feature type="transmembrane region" description="Helical" evidence="2">
    <location>
        <begin position="290"/>
        <end position="308"/>
    </location>
</feature>
<name>A0ABQ6LPG5_9RHOB</name>
<feature type="transmembrane region" description="Helical" evidence="2">
    <location>
        <begin position="261"/>
        <end position="284"/>
    </location>
</feature>
<evidence type="ECO:0000256" key="1">
    <source>
        <dbReference type="SAM" id="MobiDB-lite"/>
    </source>
</evidence>
<feature type="transmembrane region" description="Helical" evidence="2">
    <location>
        <begin position="237"/>
        <end position="254"/>
    </location>
</feature>
<keyword evidence="4" id="KW-1185">Reference proteome</keyword>
<feature type="transmembrane region" description="Helical" evidence="2">
    <location>
        <begin position="208"/>
        <end position="231"/>
    </location>
</feature>
<accession>A0ABQ6LPG5</accession>